<dbReference type="SMART" id="SM01008">
    <property type="entry name" value="Ald_Xan_dh_C"/>
    <property type="match status" value="1"/>
</dbReference>
<dbReference type="PIRSF" id="PIRSF036389">
    <property type="entry name" value="IOR_B"/>
    <property type="match status" value="1"/>
</dbReference>
<dbReference type="InterPro" id="IPR008274">
    <property type="entry name" value="AldOxase/xan_DH_MoCoBD1"/>
</dbReference>
<comment type="caution">
    <text evidence="2">The sequence shown here is derived from an EMBL/GenBank/DDBJ whole genome shotgun (WGS) entry which is preliminary data.</text>
</comment>
<dbReference type="Gene3D" id="3.90.1170.50">
    <property type="entry name" value="Aldehyde oxidase/xanthine dehydrogenase, a/b hammerhead"/>
    <property type="match status" value="1"/>
</dbReference>
<dbReference type="GO" id="GO:0016491">
    <property type="term" value="F:oxidoreductase activity"/>
    <property type="evidence" value="ECO:0007669"/>
    <property type="project" value="InterPro"/>
</dbReference>
<dbReference type="Pfam" id="PF02738">
    <property type="entry name" value="MoCoBD_1"/>
    <property type="match status" value="1"/>
</dbReference>
<proteinExistence type="predicted"/>
<dbReference type="InterPro" id="IPR006311">
    <property type="entry name" value="TAT_signal"/>
</dbReference>
<dbReference type="PROSITE" id="PS51318">
    <property type="entry name" value="TAT"/>
    <property type="match status" value="1"/>
</dbReference>
<organism evidence="2">
    <name type="scientific">Acidicaldus sp</name>
    <dbReference type="NCBI Taxonomy" id="1872105"/>
    <lineage>
        <taxon>Bacteria</taxon>
        <taxon>Pseudomonadati</taxon>
        <taxon>Pseudomonadota</taxon>
        <taxon>Alphaproteobacteria</taxon>
        <taxon>Acetobacterales</taxon>
        <taxon>Acetobacteraceae</taxon>
        <taxon>Acidicaldus</taxon>
    </lineage>
</organism>
<dbReference type="InterPro" id="IPR037165">
    <property type="entry name" value="AldOxase/xan_DH_Mopterin-bd_sf"/>
</dbReference>
<dbReference type="InterPro" id="IPR012368">
    <property type="entry name" value="OxRdtase_Mopterin-bd_su_IorB"/>
</dbReference>
<reference evidence="2" key="1">
    <citation type="journal article" date="2020" name="mSystems">
        <title>Genome- and Community-Level Interaction Insights into Carbon Utilization and Element Cycling Functions of Hydrothermarchaeota in Hydrothermal Sediment.</title>
        <authorList>
            <person name="Zhou Z."/>
            <person name="Liu Y."/>
            <person name="Xu W."/>
            <person name="Pan J."/>
            <person name="Luo Z.H."/>
            <person name="Li M."/>
        </authorList>
    </citation>
    <scope>NUCLEOTIDE SEQUENCE</scope>
    <source>
        <strain evidence="2">SpSt-997</strain>
    </source>
</reference>
<feature type="domain" description="Aldehyde oxidase/xanthine dehydrogenase a/b hammerhead" evidence="1">
    <location>
        <begin position="222"/>
        <end position="311"/>
    </location>
</feature>
<evidence type="ECO:0000313" key="2">
    <source>
        <dbReference type="EMBL" id="HGC42247.1"/>
    </source>
</evidence>
<dbReference type="SUPFAM" id="SSF56003">
    <property type="entry name" value="Molybdenum cofactor-binding domain"/>
    <property type="match status" value="2"/>
</dbReference>
<gene>
    <name evidence="2" type="ORF">ENY07_03355</name>
</gene>
<dbReference type="InterPro" id="IPR046867">
    <property type="entry name" value="AldOxase/xan_DH_MoCoBD2"/>
</dbReference>
<dbReference type="Gene3D" id="3.30.365.10">
    <property type="entry name" value="Aldehyde oxidase/xanthine dehydrogenase, molybdopterin binding domain"/>
    <property type="match status" value="4"/>
</dbReference>
<dbReference type="PANTHER" id="PTHR47495">
    <property type="entry name" value="ALDEHYDE DEHYDROGENASE"/>
    <property type="match status" value="1"/>
</dbReference>
<accession>A0A8J4M527</accession>
<dbReference type="AlphaFoldDB" id="A0A8J4M527"/>
<dbReference type="PANTHER" id="PTHR47495:SF3">
    <property type="entry name" value="BLR6219 PROTEIN"/>
    <property type="match status" value="1"/>
</dbReference>
<dbReference type="InterPro" id="IPR000674">
    <property type="entry name" value="Ald_Oxase/Xan_DH_a/b"/>
</dbReference>
<protein>
    <submittedName>
        <fullName evidence="2">Xanthine dehydrogenase family protein molybdopterin-binding subunit</fullName>
    </submittedName>
</protein>
<dbReference type="InterPro" id="IPR052516">
    <property type="entry name" value="N-heterocyclic_Hydroxylase"/>
</dbReference>
<dbReference type="EMBL" id="DTQM01000063">
    <property type="protein sequence ID" value="HGC42247.1"/>
    <property type="molecule type" value="Genomic_DNA"/>
</dbReference>
<name>A0A8J4M527_9PROT</name>
<dbReference type="Pfam" id="PF20256">
    <property type="entry name" value="MoCoBD_2"/>
    <property type="match status" value="2"/>
</dbReference>
<sequence>MTHIEKNSPPLVENVSRRGLLKGVVASGSLIVATTYLPKRAMAAWATGAGLMPHGTVSDPHVFVAIAKDGIVTIVAHRSEMGTGSKTSLPMVVADEMGADWSRCRVVQAPGDEVKYGNQDTDGSRSLRHFVQPMRQCGAAARLMLEMAAAERWGVDVSSVEAVDHAVVHRDSGRRLGFGDLAEAAAALPTPAPDKIRLKDTNSFRYIGTGSVPIVDLFGITTGTATYGADIRLPGMKYAVIARPPVLGAKVKSFDGSAALKVPGVEKVVEVQGWDWPAKFQPVGGVAVIARNTGVAIKGRDALKITWTDSPHAVYNSDSYREMLLENARKPGKTVRNDGDIDGAMKSAAKTITAEYYIPQSSHAPMEPPVATAWVHDGMCEVWAPVQSPGGTHDDLVKTLGLSYDKVKVNVTLLGGAFGRKSKCDFVLEAALLSKTLNAPVRVQWTREDDIQHDFYHAVAVERIEAALDANNKVIGWRHRNAAPSLFSTFMPDPKMQQPLEYSMGQVDLPFAIENIRCEVCEAPAHSRIGWFRSVRNVPNTFATQSFVAELAHATGRDPKDMLLELIGAPRIVDPRKTTVDLWNYGDPFETYPIDTGRLRGVVELVAEKAGWGRDLPAGHGMGIAVQRSFLSYIATVVEVAIDDKGNISVPRVDTAVDCGFHVNPERITSQIEGAAIMGLGIAKHCEITYKNGVVQQSNFNDYQVVRIDEAPRVTNVYIVPAGWDTPSSGVGEPGTPPFAPALCNAIFAATGKRIRNLPIGDQLAI</sequence>
<evidence type="ECO:0000259" key="1">
    <source>
        <dbReference type="SMART" id="SM01008"/>
    </source>
</evidence>